<sequence length="34" mass="3924">SVDDWFGELAQNGVPQDNKLTKSLFWNVSHYSQI</sequence>
<dbReference type="EMBL" id="AF352716">
    <property type="protein sequence ID" value="AAK35201.1"/>
    <property type="molecule type" value="Genomic_DNA"/>
</dbReference>
<accession>Q9BIP0</accession>
<feature type="non-terminal residue" evidence="1">
    <location>
        <position position="1"/>
    </location>
</feature>
<name>Q9BIP0_COOPU</name>
<dbReference type="AlphaFoldDB" id="Q9BIP0"/>
<proteinExistence type="predicted"/>
<reference evidence="1" key="1">
    <citation type="journal article" date="2002" name="Res. Vet. Sci.">
        <title>A family of activation associated secreted protein (ASP) homologues of Cooperia punctata.</title>
        <authorList>
            <person name="Yatsuda A.P."/>
            <person name="Eysker M."/>
            <person name="Vieira-Bressan M.C."/>
            <person name="De Vries E."/>
        </authorList>
    </citation>
    <scope>NUCLEOTIDE SEQUENCE</scope>
    <source>
        <strain evidence="1">Cp-ASPvar-21</strain>
    </source>
</reference>
<evidence type="ECO:0000313" key="1">
    <source>
        <dbReference type="EMBL" id="AAK35201.1"/>
    </source>
</evidence>
<feature type="non-terminal residue" evidence="1">
    <location>
        <position position="34"/>
    </location>
</feature>
<organism evidence="1">
    <name type="scientific">Cooperia punctata</name>
    <name type="common">Nematode worm</name>
    <dbReference type="NCBI Taxonomy" id="96640"/>
    <lineage>
        <taxon>Eukaryota</taxon>
        <taxon>Metazoa</taxon>
        <taxon>Ecdysozoa</taxon>
        <taxon>Nematoda</taxon>
        <taxon>Chromadorea</taxon>
        <taxon>Rhabditida</taxon>
        <taxon>Rhabditina</taxon>
        <taxon>Rhabditomorpha</taxon>
        <taxon>Strongyloidea</taxon>
        <taxon>Trichostrongylidae</taxon>
        <taxon>Cooperia</taxon>
    </lineage>
</organism>
<protein>
    <submittedName>
        <fullName evidence="1">Activation associated secreted protein-like protein</fullName>
    </submittedName>
</protein>